<evidence type="ECO:0000256" key="2">
    <source>
        <dbReference type="ARBA" id="ARBA00023235"/>
    </source>
</evidence>
<protein>
    <submittedName>
        <fullName evidence="3">Histidine phosphatase family protein</fullName>
    </submittedName>
</protein>
<keyword evidence="4" id="KW-1185">Reference proteome</keyword>
<dbReference type="Pfam" id="PF00300">
    <property type="entry name" value="His_Phos_1"/>
    <property type="match status" value="1"/>
</dbReference>
<dbReference type="PANTHER" id="PTHR48100:SF1">
    <property type="entry name" value="HISTIDINE PHOSPHATASE FAMILY PROTEIN-RELATED"/>
    <property type="match status" value="1"/>
</dbReference>
<sequence>MTLFGLVRHGQTDYNLRGLFQGSSDIPLNATGREQAHHALDGAPDIAWDAAVSSPLGRAEETGRIIAEDHGAPFVGTDPRLTEIDWGAAEGHDVAEMEARYPGRAFPGREGLQAVADRGYLALDDLAERFPGQNLLVVAHGTFIRLLLSGVTGTHLPSIPNGALSLLRHEGESWKVEMIAGEAAEEPARTAPVGASPRFPLSEHHLRPYGL</sequence>
<dbReference type="EMBL" id="JAEDAJ010000007">
    <property type="protein sequence ID" value="MBK0332247.1"/>
    <property type="molecule type" value="Genomic_DNA"/>
</dbReference>
<dbReference type="PROSITE" id="PS00175">
    <property type="entry name" value="PG_MUTASE"/>
    <property type="match status" value="1"/>
</dbReference>
<dbReference type="Gene3D" id="3.40.50.1240">
    <property type="entry name" value="Phosphoglycerate mutase-like"/>
    <property type="match status" value="1"/>
</dbReference>
<comment type="caution">
    <text evidence="3">The sequence shown here is derived from an EMBL/GenBank/DDBJ whole genome shotgun (WGS) entry which is preliminary data.</text>
</comment>
<dbReference type="RefSeq" id="WP_200503137.1">
    <property type="nucleotide sequence ID" value="NZ_JAEDAJ010000007.1"/>
</dbReference>
<gene>
    <name evidence="3" type="ORF">I8D64_12660</name>
</gene>
<keyword evidence="2" id="KW-0413">Isomerase</keyword>
<dbReference type="CDD" id="cd07067">
    <property type="entry name" value="HP_PGM_like"/>
    <property type="match status" value="1"/>
</dbReference>
<dbReference type="PANTHER" id="PTHR48100">
    <property type="entry name" value="BROAD-SPECIFICITY PHOSPHATASE YOR283W-RELATED"/>
    <property type="match status" value="1"/>
</dbReference>
<dbReference type="SMART" id="SM00855">
    <property type="entry name" value="PGAM"/>
    <property type="match status" value="1"/>
</dbReference>
<organism evidence="3 4">
    <name type="scientific">Brachybacterium halotolerans</name>
    <dbReference type="NCBI Taxonomy" id="2795215"/>
    <lineage>
        <taxon>Bacteria</taxon>
        <taxon>Bacillati</taxon>
        <taxon>Actinomycetota</taxon>
        <taxon>Actinomycetes</taxon>
        <taxon>Micrococcales</taxon>
        <taxon>Dermabacteraceae</taxon>
        <taxon>Brachybacterium</taxon>
    </lineage>
</organism>
<name>A0ABS1BDL7_9MICO</name>
<accession>A0ABS1BDL7</accession>
<dbReference type="SUPFAM" id="SSF53254">
    <property type="entry name" value="Phosphoglycerate mutase-like"/>
    <property type="match status" value="1"/>
</dbReference>
<dbReference type="InterPro" id="IPR013078">
    <property type="entry name" value="His_Pase_superF_clade-1"/>
</dbReference>
<dbReference type="InterPro" id="IPR050275">
    <property type="entry name" value="PGM_Phosphatase"/>
</dbReference>
<proteinExistence type="predicted"/>
<dbReference type="InterPro" id="IPR001345">
    <property type="entry name" value="PG/BPGM_mutase_AS"/>
</dbReference>
<evidence type="ECO:0000313" key="3">
    <source>
        <dbReference type="EMBL" id="MBK0332247.1"/>
    </source>
</evidence>
<dbReference type="InterPro" id="IPR029033">
    <property type="entry name" value="His_PPase_superfam"/>
</dbReference>
<evidence type="ECO:0000313" key="4">
    <source>
        <dbReference type="Proteomes" id="UP000612352"/>
    </source>
</evidence>
<reference evidence="3 4" key="1">
    <citation type="submission" date="2020-12" db="EMBL/GenBank/DDBJ databases">
        <title>Brachybacterium sp. MASK1Z-5, whole genome shotgun sequence.</title>
        <authorList>
            <person name="Tuo L."/>
        </authorList>
    </citation>
    <scope>NUCLEOTIDE SEQUENCE [LARGE SCALE GENOMIC DNA]</scope>
    <source>
        <strain evidence="3 4">MASK1Z-5</strain>
    </source>
</reference>
<dbReference type="Proteomes" id="UP000612352">
    <property type="component" value="Unassembled WGS sequence"/>
</dbReference>
<evidence type="ECO:0000256" key="1">
    <source>
        <dbReference type="ARBA" id="ARBA00023152"/>
    </source>
</evidence>
<keyword evidence="1" id="KW-0324">Glycolysis</keyword>